<comment type="caution">
    <text evidence="3">The sequence shown here is derived from an EMBL/GenBank/DDBJ whole genome shotgun (WGS) entry which is preliminary data.</text>
</comment>
<sequence>MLNEQERRFLEYWEANRLREKKINKQLLLGLPIGLLFAVPVLIILFSGKFWYTRANMEANSQSSPLILMIAVICIAVFVAVFYKRHQWEQREQHYLELKAREEEGSGQRLKGNGEKEEDIGK</sequence>
<evidence type="ECO:0000256" key="1">
    <source>
        <dbReference type="SAM" id="MobiDB-lite"/>
    </source>
</evidence>
<evidence type="ECO:0000313" key="3">
    <source>
        <dbReference type="EMBL" id="OQP39764.1"/>
    </source>
</evidence>
<evidence type="ECO:0000256" key="2">
    <source>
        <dbReference type="SAM" id="Phobius"/>
    </source>
</evidence>
<dbReference type="OrthoDB" id="678407at2"/>
<keyword evidence="2" id="KW-0472">Membrane</keyword>
<proteinExistence type="predicted"/>
<accession>A0A1V9E165</accession>
<dbReference type="EMBL" id="LVXG01000078">
    <property type="protein sequence ID" value="OQP39764.1"/>
    <property type="molecule type" value="Genomic_DNA"/>
</dbReference>
<dbReference type="RefSeq" id="WP_081204218.1">
    <property type="nucleotide sequence ID" value="NZ_FOCZ01000003.1"/>
</dbReference>
<evidence type="ECO:0000313" key="4">
    <source>
        <dbReference type="Proteomes" id="UP000192610"/>
    </source>
</evidence>
<feature type="region of interest" description="Disordered" evidence="1">
    <location>
        <begin position="103"/>
        <end position="122"/>
    </location>
</feature>
<name>A0A1V9E165_9BACT</name>
<feature type="transmembrane region" description="Helical" evidence="2">
    <location>
        <begin position="27"/>
        <end position="46"/>
    </location>
</feature>
<protein>
    <submittedName>
        <fullName evidence="3">Uncharacterized protein</fullName>
    </submittedName>
</protein>
<dbReference type="AlphaFoldDB" id="A0A1V9E165"/>
<keyword evidence="2" id="KW-1133">Transmembrane helix</keyword>
<gene>
    <name evidence="3" type="ORF">A4H97_16190</name>
</gene>
<keyword evidence="4" id="KW-1185">Reference proteome</keyword>
<dbReference type="STRING" id="354355.SAMN05660816_01984"/>
<feature type="transmembrane region" description="Helical" evidence="2">
    <location>
        <begin position="66"/>
        <end position="83"/>
    </location>
</feature>
<organism evidence="3 4">
    <name type="scientific">Niastella yeongjuensis</name>
    <dbReference type="NCBI Taxonomy" id="354355"/>
    <lineage>
        <taxon>Bacteria</taxon>
        <taxon>Pseudomonadati</taxon>
        <taxon>Bacteroidota</taxon>
        <taxon>Chitinophagia</taxon>
        <taxon>Chitinophagales</taxon>
        <taxon>Chitinophagaceae</taxon>
        <taxon>Niastella</taxon>
    </lineage>
</organism>
<dbReference type="Proteomes" id="UP000192610">
    <property type="component" value="Unassembled WGS sequence"/>
</dbReference>
<keyword evidence="2" id="KW-0812">Transmembrane</keyword>
<reference evidence="4" key="1">
    <citation type="submission" date="2016-04" db="EMBL/GenBank/DDBJ databases">
        <authorList>
            <person name="Chen L."/>
            <person name="Zhuang W."/>
            <person name="Wang G."/>
        </authorList>
    </citation>
    <scope>NUCLEOTIDE SEQUENCE [LARGE SCALE GENOMIC DNA]</scope>
    <source>
        <strain evidence="4">17621</strain>
    </source>
</reference>